<dbReference type="EMBL" id="CZBY01000002">
    <property type="protein sequence ID" value="CUQ81881.1"/>
    <property type="molecule type" value="Genomic_DNA"/>
</dbReference>
<keyword evidence="1" id="KW-0472">Membrane</keyword>
<keyword evidence="1" id="KW-1133">Transmembrane helix</keyword>
<keyword evidence="1" id="KW-0812">Transmembrane</keyword>
<dbReference type="AlphaFoldDB" id="A0A174ZCY7"/>
<proteinExistence type="predicted"/>
<gene>
    <name evidence="2" type="ORF">ERS852540_00369</name>
    <name evidence="3" type="ORF">PNE09_03995</name>
</gene>
<protein>
    <submittedName>
        <fullName evidence="2">Uncharacterized protein</fullName>
    </submittedName>
</protein>
<reference evidence="2 4" key="1">
    <citation type="submission" date="2015-09" db="EMBL/GenBank/DDBJ databases">
        <authorList>
            <consortium name="Pathogen Informatics"/>
        </authorList>
    </citation>
    <scope>NUCLEOTIDE SEQUENCE [LARGE SCALE GENOMIC DNA]</scope>
    <source>
        <strain evidence="2 4">2789STDY5834928</strain>
    </source>
</reference>
<accession>A0A174ZCY7</accession>
<evidence type="ECO:0000256" key="1">
    <source>
        <dbReference type="SAM" id="Phobius"/>
    </source>
</evidence>
<sequence length="109" mass="11881">MQTKTVCRFARIPRTVCLIALSAVIFTGILVLMVFALALTANGMITLPSAFIRIIGKGSIFVSDLSEYTMLFFGAASLFFGLGLILLSVARICPFAASFVYRLFSKTKE</sequence>
<evidence type="ECO:0000313" key="3">
    <source>
        <dbReference type="EMBL" id="MDB8003228.1"/>
    </source>
</evidence>
<evidence type="ECO:0000313" key="2">
    <source>
        <dbReference type="EMBL" id="CUQ81881.1"/>
    </source>
</evidence>
<dbReference type="Proteomes" id="UP001210809">
    <property type="component" value="Unassembled WGS sequence"/>
</dbReference>
<feature type="transmembrane region" description="Helical" evidence="1">
    <location>
        <begin position="71"/>
        <end position="104"/>
    </location>
</feature>
<dbReference type="EMBL" id="JAQLXW010000004">
    <property type="protein sequence ID" value="MDB8003228.1"/>
    <property type="molecule type" value="Genomic_DNA"/>
</dbReference>
<evidence type="ECO:0000313" key="4">
    <source>
        <dbReference type="Proteomes" id="UP000095662"/>
    </source>
</evidence>
<reference evidence="3" key="2">
    <citation type="submission" date="2023-01" db="EMBL/GenBank/DDBJ databases">
        <title>Human gut microbiome strain richness.</title>
        <authorList>
            <person name="Chen-Liaw A."/>
        </authorList>
    </citation>
    <scope>NUCLEOTIDE SEQUENCE</scope>
    <source>
        <strain evidence="3">1001283st1_G1_1001283B150217_161031</strain>
    </source>
</reference>
<organism evidence="2 4">
    <name type="scientific">[Eubacterium] siraeum</name>
    <dbReference type="NCBI Taxonomy" id="39492"/>
    <lineage>
        <taxon>Bacteria</taxon>
        <taxon>Bacillati</taxon>
        <taxon>Bacillota</taxon>
        <taxon>Clostridia</taxon>
        <taxon>Eubacteriales</taxon>
        <taxon>Oscillospiraceae</taxon>
        <taxon>Oscillospiraceae incertae sedis</taxon>
    </lineage>
</organism>
<dbReference type="Proteomes" id="UP000095662">
    <property type="component" value="Unassembled WGS sequence"/>
</dbReference>
<name>A0A174ZCY7_9FIRM</name>
<dbReference type="STRING" id="39492.ERS852540_00369"/>
<feature type="transmembrane region" description="Helical" evidence="1">
    <location>
        <begin position="12"/>
        <end position="39"/>
    </location>
</feature>